<dbReference type="EMBL" id="VXRG01000045">
    <property type="protein sequence ID" value="MXY92840.1"/>
    <property type="molecule type" value="Genomic_DNA"/>
</dbReference>
<keyword evidence="1" id="KW-1133">Transmembrane helix</keyword>
<name>A0A6B0YPH0_9CHLR</name>
<feature type="transmembrane region" description="Helical" evidence="1">
    <location>
        <begin position="63"/>
        <end position="82"/>
    </location>
</feature>
<feature type="transmembrane region" description="Helical" evidence="1">
    <location>
        <begin position="139"/>
        <end position="162"/>
    </location>
</feature>
<sequence length="168" mass="18598">MTSEVEPKRKGRRRVKAHLIEATPGAGGWGHWVLSAPAICFLGWLWLDLFGILSPIQSRPVELLLGALAYVVLVLLPFGYGAHRIVTSFPGLFQQAGWTVMPLEPVKPEEQHIVKYVCSTKERAVTDGRRILLRTAQGWVYLEIGAILVSAVAMVPLFFSAVEFGFGR</sequence>
<gene>
    <name evidence="2" type="ORF">F4Y42_05250</name>
</gene>
<proteinExistence type="predicted"/>
<protein>
    <submittedName>
        <fullName evidence="2">Uncharacterized protein</fullName>
    </submittedName>
</protein>
<comment type="caution">
    <text evidence="2">The sequence shown here is derived from an EMBL/GenBank/DDBJ whole genome shotgun (WGS) entry which is preliminary data.</text>
</comment>
<evidence type="ECO:0000256" key="1">
    <source>
        <dbReference type="SAM" id="Phobius"/>
    </source>
</evidence>
<accession>A0A6B0YPH0</accession>
<dbReference type="AlphaFoldDB" id="A0A6B0YPH0"/>
<reference evidence="2" key="1">
    <citation type="submission" date="2019-09" db="EMBL/GenBank/DDBJ databases">
        <title>Characterisation of the sponge microbiome using genome-centric metagenomics.</title>
        <authorList>
            <person name="Engelberts J.P."/>
            <person name="Robbins S.J."/>
            <person name="De Goeij J.M."/>
            <person name="Aranda M."/>
            <person name="Bell S.C."/>
            <person name="Webster N.S."/>
        </authorList>
    </citation>
    <scope>NUCLEOTIDE SEQUENCE</scope>
    <source>
        <strain evidence="2">SB0664_bin_27</strain>
    </source>
</reference>
<keyword evidence="1" id="KW-0812">Transmembrane</keyword>
<keyword evidence="1" id="KW-0472">Membrane</keyword>
<evidence type="ECO:0000313" key="2">
    <source>
        <dbReference type="EMBL" id="MXY92840.1"/>
    </source>
</evidence>
<organism evidence="2">
    <name type="scientific">Caldilineaceae bacterium SB0664_bin_27</name>
    <dbReference type="NCBI Taxonomy" id="2605260"/>
    <lineage>
        <taxon>Bacteria</taxon>
        <taxon>Bacillati</taxon>
        <taxon>Chloroflexota</taxon>
        <taxon>Caldilineae</taxon>
        <taxon>Caldilineales</taxon>
        <taxon>Caldilineaceae</taxon>
    </lineage>
</organism>
<feature type="transmembrane region" description="Helical" evidence="1">
    <location>
        <begin position="29"/>
        <end position="51"/>
    </location>
</feature>